<dbReference type="STRING" id="29332.AWH48_05680"/>
<gene>
    <name evidence="1" type="ORF">AWH49_08440</name>
</gene>
<dbReference type="Proteomes" id="UP000076935">
    <property type="component" value="Unassembled WGS sequence"/>
</dbReference>
<reference evidence="1 2" key="1">
    <citation type="submission" date="2016-01" db="EMBL/GenBank/DDBJ databases">
        <title>Investigation of taxonomic status of Bacillus aminovorans.</title>
        <authorList>
            <person name="Verma A."/>
            <person name="Pal Y."/>
            <person name="Krishnamurthi S."/>
        </authorList>
    </citation>
    <scope>NUCLEOTIDE SEQUENCE [LARGE SCALE GENOMIC DNA]</scope>
    <source>
        <strain evidence="1 2">DSM 1314</strain>
    </source>
</reference>
<keyword evidence="2" id="KW-1185">Reference proteome</keyword>
<sequence>MVRIVFFLFFRFITCYTLIIKNPERVTNKMKKKKRIKDGNVIQFPGTLGHLEREGQAALEEKRFGDAIRLYTEALRFETDRVEELKMALLIAYHESESYDEGIQLSRGMLHAGEGHYFDVLDLHVLMLIQKKCYQEVGDTLGVLLEEGLPPDRYEHFAHLKALADRMSTKQNSPAAVLFKQEDTMQDKMMKLAELASPGASPYEKELIMMLANTKEHPFVQSMSLGLLREIGTAQNVTVRKFHFEKEVIPVLTDEVFSRPFYKETSAHLDQTIGQENPVLFEQAIELIKQQLFLMHPFDPEVEPSVWANAAVLHIESLYRSVSDLSNIDPEIGKALSFMKELDEILSF</sequence>
<evidence type="ECO:0008006" key="3">
    <source>
        <dbReference type="Google" id="ProtNLM"/>
    </source>
</evidence>
<proteinExistence type="predicted"/>
<organism evidence="1 2">
    <name type="scientific">Domibacillus aminovorans</name>
    <dbReference type="NCBI Taxonomy" id="29332"/>
    <lineage>
        <taxon>Bacteria</taxon>
        <taxon>Bacillati</taxon>
        <taxon>Bacillota</taxon>
        <taxon>Bacilli</taxon>
        <taxon>Bacillales</taxon>
        <taxon>Bacillaceae</taxon>
        <taxon>Domibacillus</taxon>
    </lineage>
</organism>
<dbReference type="AlphaFoldDB" id="A0A177LBA6"/>
<evidence type="ECO:0000313" key="2">
    <source>
        <dbReference type="Proteomes" id="UP000076935"/>
    </source>
</evidence>
<accession>A0A177LBA6</accession>
<name>A0A177LBA6_9BACI</name>
<dbReference type="EMBL" id="LQWY01000005">
    <property type="protein sequence ID" value="OAH62686.1"/>
    <property type="molecule type" value="Genomic_DNA"/>
</dbReference>
<comment type="caution">
    <text evidence="1">The sequence shown here is derived from an EMBL/GenBank/DDBJ whole genome shotgun (WGS) entry which is preliminary data.</text>
</comment>
<evidence type="ECO:0000313" key="1">
    <source>
        <dbReference type="EMBL" id="OAH62686.1"/>
    </source>
</evidence>
<protein>
    <recommendedName>
        <fullName evidence="3">Hydrolase</fullName>
    </recommendedName>
</protein>